<protein>
    <submittedName>
        <fullName evidence="1">Uncharacterized protein</fullName>
    </submittedName>
</protein>
<accession>X1AAD9</accession>
<name>X1AAD9_9ZZZZ</name>
<evidence type="ECO:0000313" key="1">
    <source>
        <dbReference type="EMBL" id="GAG69658.1"/>
    </source>
</evidence>
<dbReference type="EMBL" id="BART01008157">
    <property type="protein sequence ID" value="GAG69658.1"/>
    <property type="molecule type" value="Genomic_DNA"/>
</dbReference>
<comment type="caution">
    <text evidence="1">The sequence shown here is derived from an EMBL/GenBank/DDBJ whole genome shotgun (WGS) entry which is preliminary data.</text>
</comment>
<dbReference type="AlphaFoldDB" id="X1AAD9"/>
<sequence>TKRNLCLAGTARSLFRPTKTYRGIRLIDKDKFRGRRVEPMRGRSLGGVLSRTDEETYSGDAFIADEMMNAKDVGVVEAP</sequence>
<feature type="non-terminal residue" evidence="1">
    <location>
        <position position="1"/>
    </location>
</feature>
<gene>
    <name evidence="1" type="ORF">S01H4_18406</name>
</gene>
<proteinExistence type="predicted"/>
<organism evidence="1">
    <name type="scientific">marine sediment metagenome</name>
    <dbReference type="NCBI Taxonomy" id="412755"/>
    <lineage>
        <taxon>unclassified sequences</taxon>
        <taxon>metagenomes</taxon>
        <taxon>ecological metagenomes</taxon>
    </lineage>
</organism>
<reference evidence="1" key="1">
    <citation type="journal article" date="2014" name="Front. Microbiol.">
        <title>High frequency of phylogenetically diverse reductive dehalogenase-homologous genes in deep subseafloor sedimentary metagenomes.</title>
        <authorList>
            <person name="Kawai M."/>
            <person name="Futagami T."/>
            <person name="Toyoda A."/>
            <person name="Takaki Y."/>
            <person name="Nishi S."/>
            <person name="Hori S."/>
            <person name="Arai W."/>
            <person name="Tsubouchi T."/>
            <person name="Morono Y."/>
            <person name="Uchiyama I."/>
            <person name="Ito T."/>
            <person name="Fujiyama A."/>
            <person name="Inagaki F."/>
            <person name="Takami H."/>
        </authorList>
    </citation>
    <scope>NUCLEOTIDE SEQUENCE</scope>
    <source>
        <strain evidence="1">Expedition CK06-06</strain>
    </source>
</reference>